<organism evidence="1 2">
    <name type="scientific">[Ruminococcus] lactaris ATCC 29176</name>
    <dbReference type="NCBI Taxonomy" id="471875"/>
    <lineage>
        <taxon>Bacteria</taxon>
        <taxon>Bacillati</taxon>
        <taxon>Bacillota</taxon>
        <taxon>Clostridia</taxon>
        <taxon>Lachnospirales</taxon>
        <taxon>Lachnospiraceae</taxon>
        <taxon>Mediterraneibacter</taxon>
    </lineage>
</organism>
<evidence type="ECO:0000313" key="1">
    <source>
        <dbReference type="EMBL" id="EDY33241.1"/>
    </source>
</evidence>
<proteinExistence type="predicted"/>
<name>B5CNG0_9FIRM</name>
<comment type="caution">
    <text evidence="1">The sequence shown here is derived from an EMBL/GenBank/DDBJ whole genome shotgun (WGS) entry which is preliminary data.</text>
</comment>
<reference evidence="1 2" key="1">
    <citation type="submission" date="2008-08" db="EMBL/GenBank/DDBJ databases">
        <title>Draft genome sequence of Ruminococcus lactaris ATCC 29176.</title>
        <authorList>
            <person name="Sudarsanam P."/>
            <person name="Ley R."/>
            <person name="Guruge J."/>
            <person name="Turnbaugh P.J."/>
            <person name="Mahowald M."/>
            <person name="Liep D."/>
            <person name="Gordon J."/>
        </authorList>
    </citation>
    <scope>NUCLEOTIDE SEQUENCE [LARGE SCALE GENOMIC DNA]</scope>
    <source>
        <strain evidence="1 2">ATCC 29176</strain>
    </source>
</reference>
<keyword evidence="2" id="KW-1185">Reference proteome</keyword>
<evidence type="ECO:0000313" key="2">
    <source>
        <dbReference type="Proteomes" id="UP000003254"/>
    </source>
</evidence>
<accession>B5CNG0</accession>
<dbReference type="HOGENOM" id="CLU_3296026_0_0_9"/>
<dbReference type="Proteomes" id="UP000003254">
    <property type="component" value="Unassembled WGS sequence"/>
</dbReference>
<dbReference type="EMBL" id="ABOU02000028">
    <property type="protein sequence ID" value="EDY33241.1"/>
    <property type="molecule type" value="Genomic_DNA"/>
</dbReference>
<protein>
    <submittedName>
        <fullName evidence="1">Uncharacterized protein</fullName>
    </submittedName>
</protein>
<reference evidence="1 2" key="2">
    <citation type="submission" date="2008-08" db="EMBL/GenBank/DDBJ databases">
        <authorList>
            <person name="Fulton L."/>
            <person name="Clifton S."/>
            <person name="Fulton B."/>
            <person name="Xu J."/>
            <person name="Minx P."/>
            <person name="Pepin K.H."/>
            <person name="Johnson M."/>
            <person name="Bhonagiri V."/>
            <person name="Nash W.E."/>
            <person name="Mardis E.R."/>
            <person name="Wilson R.K."/>
        </authorList>
    </citation>
    <scope>NUCLEOTIDE SEQUENCE [LARGE SCALE GENOMIC DNA]</scope>
    <source>
        <strain evidence="1 2">ATCC 29176</strain>
    </source>
</reference>
<dbReference type="AlphaFoldDB" id="B5CNG0"/>
<gene>
    <name evidence="1" type="ORF">RUMLAC_00996</name>
</gene>
<sequence>MDKFTIDFQQIFIPTVSTRNYFDIYRVFHMRKALIYKGWK</sequence>